<sequence length="219" mass="23882">MVRNKRAILIVIVSFKALSNEGTSSLRTSDPSLATAPNAPSAPMDTPGSLCNSRIDTRRLDCDRQPLHTPQLTVLDSNNALADGLDLIELASSLGGNASNNETNYAGARMNMYGRVFPAVVHVAVQLNASDVPACWKLNGAHCSGPHAQEFKMRDDRASLKHAELSRLSATSDKARKKILDESGMRCSEFNQLPGWMPSQLTVVDYMHNFYGDSLSLRH</sequence>
<dbReference type="EMBL" id="KV417484">
    <property type="protein sequence ID" value="KZP32877.1"/>
    <property type="molecule type" value="Genomic_DNA"/>
</dbReference>
<evidence type="ECO:0000313" key="2">
    <source>
        <dbReference type="EMBL" id="KZP32877.1"/>
    </source>
</evidence>
<dbReference type="OrthoDB" id="3248986at2759"/>
<protein>
    <submittedName>
        <fullName evidence="2">Uncharacterized protein</fullName>
    </submittedName>
</protein>
<dbReference type="AlphaFoldDB" id="A0A166VMD5"/>
<gene>
    <name evidence="2" type="ORF">FIBSPDRAFT_882193</name>
</gene>
<name>A0A166VMD5_9AGAM</name>
<feature type="region of interest" description="Disordered" evidence="1">
    <location>
        <begin position="22"/>
        <end position="48"/>
    </location>
</feature>
<organism evidence="2 3">
    <name type="scientific">Athelia psychrophila</name>
    <dbReference type="NCBI Taxonomy" id="1759441"/>
    <lineage>
        <taxon>Eukaryota</taxon>
        <taxon>Fungi</taxon>
        <taxon>Dikarya</taxon>
        <taxon>Basidiomycota</taxon>
        <taxon>Agaricomycotina</taxon>
        <taxon>Agaricomycetes</taxon>
        <taxon>Agaricomycetidae</taxon>
        <taxon>Atheliales</taxon>
        <taxon>Atheliaceae</taxon>
        <taxon>Athelia</taxon>
    </lineage>
</organism>
<evidence type="ECO:0000313" key="3">
    <source>
        <dbReference type="Proteomes" id="UP000076532"/>
    </source>
</evidence>
<proteinExistence type="predicted"/>
<dbReference type="STRING" id="436010.A0A166VMD5"/>
<feature type="compositionally biased region" description="Polar residues" evidence="1">
    <location>
        <begin position="22"/>
        <end position="32"/>
    </location>
</feature>
<keyword evidence="3" id="KW-1185">Reference proteome</keyword>
<dbReference type="Proteomes" id="UP000076532">
    <property type="component" value="Unassembled WGS sequence"/>
</dbReference>
<reference evidence="2 3" key="1">
    <citation type="journal article" date="2016" name="Mol. Biol. Evol.">
        <title>Comparative Genomics of Early-Diverging Mushroom-Forming Fungi Provides Insights into the Origins of Lignocellulose Decay Capabilities.</title>
        <authorList>
            <person name="Nagy L.G."/>
            <person name="Riley R."/>
            <person name="Tritt A."/>
            <person name="Adam C."/>
            <person name="Daum C."/>
            <person name="Floudas D."/>
            <person name="Sun H."/>
            <person name="Yadav J.S."/>
            <person name="Pangilinan J."/>
            <person name="Larsson K.H."/>
            <person name="Matsuura K."/>
            <person name="Barry K."/>
            <person name="Labutti K."/>
            <person name="Kuo R."/>
            <person name="Ohm R.A."/>
            <person name="Bhattacharya S.S."/>
            <person name="Shirouzu T."/>
            <person name="Yoshinaga Y."/>
            <person name="Martin F.M."/>
            <person name="Grigoriev I.V."/>
            <person name="Hibbett D.S."/>
        </authorList>
    </citation>
    <scope>NUCLEOTIDE SEQUENCE [LARGE SCALE GENOMIC DNA]</scope>
    <source>
        <strain evidence="2 3">CBS 109695</strain>
    </source>
</reference>
<evidence type="ECO:0000256" key="1">
    <source>
        <dbReference type="SAM" id="MobiDB-lite"/>
    </source>
</evidence>
<accession>A0A166VMD5</accession>